<sequence>MAYKTYCNSVLQALYFCRPFRESILHFPALQSIAELLPSTFTPAGESGADPDSGSTSDTDESGGSKSPVVSSSSPNLLRRRAGSNNNVATAKNGKPVIQLPKGLCAKAAIMVTCNPGDTLLLHPKELYYQIAAQKKRTGVVGPKGFSDKVKKGEQYICARDCSFPCAGSRSLTSVAIVLFRSTQQQDAHEFLNYMLNAIAELILAERKRNETDDEAGPSTLPAGKTWIHELFEGELATEIRFLTCESTTETREFFLDLSIDIEANSSIASCLWNYSQSEMLCHKDKFYCDTCAGLQEAERMMKIKKLPPVLALHLKRFKYM</sequence>
<keyword evidence="9" id="KW-1185">Reference proteome</keyword>
<dbReference type="Proteomes" id="UP000054350">
    <property type="component" value="Unassembled WGS sequence"/>
</dbReference>
<accession>A0A0L0T593</accession>
<dbReference type="eggNOG" id="KOG1864">
    <property type="taxonomic scope" value="Eukaryota"/>
</dbReference>
<reference evidence="8 9" key="1">
    <citation type="submission" date="2009-11" db="EMBL/GenBank/DDBJ databases">
        <title>Annotation of Allomyces macrogynus ATCC 38327.</title>
        <authorList>
            <consortium name="The Broad Institute Genome Sequencing Platform"/>
            <person name="Russ C."/>
            <person name="Cuomo C."/>
            <person name="Burger G."/>
            <person name="Gray M.W."/>
            <person name="Holland P.W.H."/>
            <person name="King N."/>
            <person name="Lang F.B.F."/>
            <person name="Roger A.J."/>
            <person name="Ruiz-Trillo I."/>
            <person name="Young S.K."/>
            <person name="Zeng Q."/>
            <person name="Gargeya S."/>
            <person name="Fitzgerald M."/>
            <person name="Haas B."/>
            <person name="Abouelleil A."/>
            <person name="Alvarado L."/>
            <person name="Arachchi H.M."/>
            <person name="Berlin A."/>
            <person name="Chapman S.B."/>
            <person name="Gearin G."/>
            <person name="Goldberg J."/>
            <person name="Griggs A."/>
            <person name="Gujja S."/>
            <person name="Hansen M."/>
            <person name="Heiman D."/>
            <person name="Howarth C."/>
            <person name="Larimer J."/>
            <person name="Lui A."/>
            <person name="MacDonald P.J.P."/>
            <person name="McCowen C."/>
            <person name="Montmayeur A."/>
            <person name="Murphy C."/>
            <person name="Neiman D."/>
            <person name="Pearson M."/>
            <person name="Priest M."/>
            <person name="Roberts A."/>
            <person name="Saif S."/>
            <person name="Shea T."/>
            <person name="Sisk P."/>
            <person name="Stolte C."/>
            <person name="Sykes S."/>
            <person name="Wortman J."/>
            <person name="Nusbaum C."/>
            <person name="Birren B."/>
        </authorList>
    </citation>
    <scope>NUCLEOTIDE SEQUENCE [LARGE SCALE GENOMIC DNA]</scope>
    <source>
        <strain evidence="8 9">ATCC 38327</strain>
    </source>
</reference>
<dbReference type="InterPro" id="IPR028889">
    <property type="entry name" value="USP"/>
</dbReference>
<feature type="compositionally biased region" description="Low complexity" evidence="6">
    <location>
        <begin position="47"/>
        <end position="75"/>
    </location>
</feature>
<dbReference type="GO" id="GO:0006508">
    <property type="term" value="P:proteolysis"/>
    <property type="evidence" value="ECO:0007669"/>
    <property type="project" value="UniProtKB-KW"/>
</dbReference>
<dbReference type="GO" id="GO:0005634">
    <property type="term" value="C:nucleus"/>
    <property type="evidence" value="ECO:0007669"/>
    <property type="project" value="TreeGrafter"/>
</dbReference>
<keyword evidence="4" id="KW-0645">Protease</keyword>
<dbReference type="PANTHER" id="PTHR24006:SF733">
    <property type="entry name" value="RE52890P"/>
    <property type="match status" value="1"/>
</dbReference>
<protein>
    <recommendedName>
        <fullName evidence="3">ubiquitinyl hydrolase 1</fullName>
        <ecNumber evidence="3">3.4.19.12</ecNumber>
    </recommendedName>
</protein>
<dbReference type="GO" id="GO:0004843">
    <property type="term" value="F:cysteine-type deubiquitinase activity"/>
    <property type="evidence" value="ECO:0007669"/>
    <property type="project" value="UniProtKB-EC"/>
</dbReference>
<evidence type="ECO:0000256" key="3">
    <source>
        <dbReference type="ARBA" id="ARBA00012759"/>
    </source>
</evidence>
<dbReference type="VEuPathDB" id="FungiDB:AMAG_14768"/>
<organism evidence="8 9">
    <name type="scientific">Allomyces macrogynus (strain ATCC 38327)</name>
    <name type="common">Allomyces javanicus var. macrogynus</name>
    <dbReference type="NCBI Taxonomy" id="578462"/>
    <lineage>
        <taxon>Eukaryota</taxon>
        <taxon>Fungi</taxon>
        <taxon>Fungi incertae sedis</taxon>
        <taxon>Blastocladiomycota</taxon>
        <taxon>Blastocladiomycetes</taxon>
        <taxon>Blastocladiales</taxon>
        <taxon>Blastocladiaceae</taxon>
        <taxon>Allomyces</taxon>
    </lineage>
</organism>
<dbReference type="EMBL" id="GG745363">
    <property type="protein sequence ID" value="KNE69920.1"/>
    <property type="molecule type" value="Genomic_DNA"/>
</dbReference>
<dbReference type="OrthoDB" id="27652at2759"/>
<comment type="similarity">
    <text evidence="2">Belongs to the peptidase C19 family.</text>
</comment>
<dbReference type="PANTHER" id="PTHR24006">
    <property type="entry name" value="UBIQUITIN CARBOXYL-TERMINAL HYDROLASE"/>
    <property type="match status" value="1"/>
</dbReference>
<gene>
    <name evidence="8" type="ORF">AMAG_14768</name>
</gene>
<dbReference type="OMA" id="HAKSANQ"/>
<dbReference type="PROSITE" id="PS50235">
    <property type="entry name" value="USP_3"/>
    <property type="match status" value="1"/>
</dbReference>
<evidence type="ECO:0000313" key="8">
    <source>
        <dbReference type="EMBL" id="KNE69920.1"/>
    </source>
</evidence>
<keyword evidence="5" id="KW-0378">Hydrolase</keyword>
<evidence type="ECO:0000256" key="6">
    <source>
        <dbReference type="SAM" id="MobiDB-lite"/>
    </source>
</evidence>
<dbReference type="InterPro" id="IPR038765">
    <property type="entry name" value="Papain-like_cys_pep_sf"/>
</dbReference>
<dbReference type="InterPro" id="IPR001394">
    <property type="entry name" value="Peptidase_C19_UCH"/>
</dbReference>
<evidence type="ECO:0000256" key="5">
    <source>
        <dbReference type="ARBA" id="ARBA00022801"/>
    </source>
</evidence>
<proteinExistence type="inferred from homology"/>
<dbReference type="InterPro" id="IPR050164">
    <property type="entry name" value="Peptidase_C19"/>
</dbReference>
<evidence type="ECO:0000256" key="4">
    <source>
        <dbReference type="ARBA" id="ARBA00022670"/>
    </source>
</evidence>
<dbReference type="SUPFAM" id="SSF54001">
    <property type="entry name" value="Cysteine proteinases"/>
    <property type="match status" value="1"/>
</dbReference>
<dbReference type="Pfam" id="PF00443">
    <property type="entry name" value="UCH"/>
    <property type="match status" value="1"/>
</dbReference>
<comment type="catalytic activity">
    <reaction evidence="1">
        <text>Thiol-dependent hydrolysis of ester, thioester, amide, peptide and isopeptide bonds formed by the C-terminal Gly of ubiquitin (a 76-residue protein attached to proteins as an intracellular targeting signal).</text>
        <dbReference type="EC" id="3.4.19.12"/>
    </reaction>
</comment>
<name>A0A0L0T593_ALLM3</name>
<feature type="domain" description="USP" evidence="7">
    <location>
        <begin position="1"/>
        <end position="321"/>
    </location>
</feature>
<dbReference type="GO" id="GO:0016579">
    <property type="term" value="P:protein deubiquitination"/>
    <property type="evidence" value="ECO:0007669"/>
    <property type="project" value="InterPro"/>
</dbReference>
<reference evidence="9" key="2">
    <citation type="submission" date="2009-11" db="EMBL/GenBank/DDBJ databases">
        <title>The Genome Sequence of Allomyces macrogynus strain ATCC 38327.</title>
        <authorList>
            <consortium name="The Broad Institute Genome Sequencing Platform"/>
            <person name="Russ C."/>
            <person name="Cuomo C."/>
            <person name="Shea T."/>
            <person name="Young S.K."/>
            <person name="Zeng Q."/>
            <person name="Koehrsen M."/>
            <person name="Haas B."/>
            <person name="Borodovsky M."/>
            <person name="Guigo R."/>
            <person name="Alvarado L."/>
            <person name="Berlin A."/>
            <person name="Borenstein D."/>
            <person name="Chen Z."/>
            <person name="Engels R."/>
            <person name="Freedman E."/>
            <person name="Gellesch M."/>
            <person name="Goldberg J."/>
            <person name="Griggs A."/>
            <person name="Gujja S."/>
            <person name="Heiman D."/>
            <person name="Hepburn T."/>
            <person name="Howarth C."/>
            <person name="Jen D."/>
            <person name="Larson L."/>
            <person name="Lewis B."/>
            <person name="Mehta T."/>
            <person name="Park D."/>
            <person name="Pearson M."/>
            <person name="Roberts A."/>
            <person name="Saif S."/>
            <person name="Shenoy N."/>
            <person name="Sisk P."/>
            <person name="Stolte C."/>
            <person name="Sykes S."/>
            <person name="Walk T."/>
            <person name="White J."/>
            <person name="Yandava C."/>
            <person name="Burger G."/>
            <person name="Gray M.W."/>
            <person name="Holland P.W.H."/>
            <person name="King N."/>
            <person name="Lang F.B.F."/>
            <person name="Roger A.J."/>
            <person name="Ruiz-Trillo I."/>
            <person name="Lander E."/>
            <person name="Nusbaum C."/>
        </authorList>
    </citation>
    <scope>NUCLEOTIDE SEQUENCE [LARGE SCALE GENOMIC DNA]</scope>
    <source>
        <strain evidence="9">ATCC 38327</strain>
    </source>
</reference>
<evidence type="ECO:0000256" key="2">
    <source>
        <dbReference type="ARBA" id="ARBA00009085"/>
    </source>
</evidence>
<feature type="region of interest" description="Disordered" evidence="6">
    <location>
        <begin position="41"/>
        <end position="91"/>
    </location>
</feature>
<dbReference type="Gene3D" id="3.90.70.10">
    <property type="entry name" value="Cysteine proteinases"/>
    <property type="match status" value="1"/>
</dbReference>
<dbReference type="EC" id="3.4.19.12" evidence="3"/>
<evidence type="ECO:0000259" key="7">
    <source>
        <dbReference type="PROSITE" id="PS50235"/>
    </source>
</evidence>
<evidence type="ECO:0000256" key="1">
    <source>
        <dbReference type="ARBA" id="ARBA00000707"/>
    </source>
</evidence>
<evidence type="ECO:0000313" key="9">
    <source>
        <dbReference type="Proteomes" id="UP000054350"/>
    </source>
</evidence>
<dbReference type="STRING" id="578462.A0A0L0T593"/>
<dbReference type="GO" id="GO:0005829">
    <property type="term" value="C:cytosol"/>
    <property type="evidence" value="ECO:0007669"/>
    <property type="project" value="TreeGrafter"/>
</dbReference>
<dbReference type="AlphaFoldDB" id="A0A0L0T593"/>